<dbReference type="PANTHER" id="PTHR33777">
    <property type="entry name" value="UPF0045 PROTEIN ECM15"/>
    <property type="match status" value="1"/>
</dbReference>
<protein>
    <submittedName>
        <fullName evidence="3">MTH1187 family thiamine-binding protein</fullName>
    </submittedName>
</protein>
<dbReference type="Proteomes" id="UP000295735">
    <property type="component" value="Unassembled WGS sequence"/>
</dbReference>
<evidence type="ECO:0000256" key="1">
    <source>
        <dbReference type="ARBA" id="ARBA00010272"/>
    </source>
</evidence>
<dbReference type="Gene3D" id="3.30.70.930">
    <property type="match status" value="1"/>
</dbReference>
<feature type="domain" description="Thiamine-binding protein" evidence="2">
    <location>
        <begin position="5"/>
        <end position="98"/>
    </location>
</feature>
<reference evidence="3 4" key="1">
    <citation type="submission" date="2019-09" db="EMBL/GenBank/DDBJ databases">
        <authorList>
            <person name="Mazhar S."/>
            <person name="Altermann E."/>
            <person name="Hill C."/>
            <person name="Mcauliffe O."/>
        </authorList>
    </citation>
    <scope>NUCLEOTIDE SEQUENCE [LARGE SCALE GENOMIC DNA]</scope>
    <source>
        <strain evidence="3 4">ATCC 51831</strain>
    </source>
</reference>
<dbReference type="InterPro" id="IPR002767">
    <property type="entry name" value="Thiamine_BP"/>
</dbReference>
<comment type="similarity">
    <text evidence="1">Belongs to the UPF0045 family.</text>
</comment>
<evidence type="ECO:0000313" key="4">
    <source>
        <dbReference type="Proteomes" id="UP000295735"/>
    </source>
</evidence>
<accession>A0ABQ6R9Z6</accession>
<sequence>MAIIDVVIIPLDGKSISVSEYVADVQKILQEKKEQGLIDFQLTPMSTLIEGDLPVLLKVVEEIHEAPFNKGVQRVCTNLRIDDRRDKKRKMNDKLDSVHKHLK</sequence>
<dbReference type="SUPFAM" id="SSF89957">
    <property type="entry name" value="MTH1187/YkoF-like"/>
    <property type="match status" value="1"/>
</dbReference>
<evidence type="ECO:0000259" key="2">
    <source>
        <dbReference type="Pfam" id="PF01910"/>
    </source>
</evidence>
<evidence type="ECO:0000313" key="3">
    <source>
        <dbReference type="EMBL" id="KAA1040105.1"/>
    </source>
</evidence>
<dbReference type="PANTHER" id="PTHR33777:SF1">
    <property type="entry name" value="UPF0045 PROTEIN ECM15"/>
    <property type="match status" value="1"/>
</dbReference>
<proteinExistence type="inferred from homology"/>
<keyword evidence="4" id="KW-1185">Reference proteome</keyword>
<dbReference type="InterPro" id="IPR029756">
    <property type="entry name" value="MTH1187/YkoF-like"/>
</dbReference>
<dbReference type="RefSeq" id="WP_149458570.1">
    <property type="nucleotide sequence ID" value="NZ_SCWC02000002.1"/>
</dbReference>
<comment type="caution">
    <text evidence="3">The sequence shown here is derived from an EMBL/GenBank/DDBJ whole genome shotgun (WGS) entry which is preliminary data.</text>
</comment>
<name>A0ABQ6R9Z6_9STAP</name>
<dbReference type="InterPro" id="IPR051614">
    <property type="entry name" value="UPF0045_domain"/>
</dbReference>
<dbReference type="NCBIfam" id="TIGR00106">
    <property type="entry name" value="MTH1187 family thiamine-binding protein"/>
    <property type="match status" value="1"/>
</dbReference>
<dbReference type="EMBL" id="SCWC02000002">
    <property type="protein sequence ID" value="KAA1040105.1"/>
    <property type="molecule type" value="Genomic_DNA"/>
</dbReference>
<gene>
    <name evidence="3" type="ORF">ERX35_003710</name>
</gene>
<dbReference type="Pfam" id="PF01910">
    <property type="entry name" value="Thiamine_BP"/>
    <property type="match status" value="1"/>
</dbReference>
<organism evidence="3 4">
    <name type="scientific">Macrococcus equipercicus</name>
    <dbReference type="NCBI Taxonomy" id="69967"/>
    <lineage>
        <taxon>Bacteria</taxon>
        <taxon>Bacillati</taxon>
        <taxon>Bacillota</taxon>
        <taxon>Bacilli</taxon>
        <taxon>Bacillales</taxon>
        <taxon>Staphylococcaceae</taxon>
        <taxon>Macrococcus</taxon>
    </lineage>
</organism>